<evidence type="ECO:0000313" key="2">
    <source>
        <dbReference type="Proteomes" id="UP000023435"/>
    </source>
</evidence>
<dbReference type="EMBL" id="JAJA02000001">
    <property type="protein sequence ID" value="KWS02990.1"/>
    <property type="molecule type" value="Genomic_DNA"/>
</dbReference>
<accession>A0A120AFH2</accession>
<keyword evidence="2" id="KW-1185">Reference proteome</keyword>
<gene>
    <name evidence="1" type="ORF">AZ78_0536</name>
</gene>
<evidence type="ECO:0000313" key="1">
    <source>
        <dbReference type="EMBL" id="KWS02990.1"/>
    </source>
</evidence>
<protein>
    <submittedName>
        <fullName evidence="1">Uncharacterized protein</fullName>
    </submittedName>
</protein>
<organism evidence="1 2">
    <name type="scientific">Lysobacter capsici AZ78</name>
    <dbReference type="NCBI Taxonomy" id="1444315"/>
    <lineage>
        <taxon>Bacteria</taxon>
        <taxon>Pseudomonadati</taxon>
        <taxon>Pseudomonadota</taxon>
        <taxon>Gammaproteobacteria</taxon>
        <taxon>Lysobacterales</taxon>
        <taxon>Lysobacteraceae</taxon>
        <taxon>Lysobacter</taxon>
    </lineage>
</organism>
<comment type="caution">
    <text evidence="1">The sequence shown here is derived from an EMBL/GenBank/DDBJ whole genome shotgun (WGS) entry which is preliminary data.</text>
</comment>
<name>A0A120AFH2_9GAMM</name>
<proteinExistence type="predicted"/>
<sequence length="255" mass="25992">MAILDTVRPGDVISSDLLNRIIGLLNEHDALLAGGNGGGSQTGLLLTGFSPAQQQNIGKNLTLFGNFDFPLATNAVSIDGVPISPAALLAGSNNIQLVFTIPTNLSVPSGQTKSVLVRIVNSKGTDQKPYVLLPQVAGAPNPSISDARDVVSGNAILRSSREARITGLNFATPAANNQVSLVLNPGPAQVSFPLVVKAGSQIQTAPLPSTLLVDMPALTNAHGIAIGDSAPATLSVTVPNANVAATLGISLERTS</sequence>
<dbReference type="GeneID" id="97903418"/>
<dbReference type="AlphaFoldDB" id="A0A120AFH2"/>
<dbReference type="RefSeq" id="WP_036107414.1">
    <property type="nucleotide sequence ID" value="NZ_JAJA02000001.1"/>
</dbReference>
<dbReference type="Proteomes" id="UP000023435">
    <property type="component" value="Unassembled WGS sequence"/>
</dbReference>
<reference evidence="1 2" key="1">
    <citation type="journal article" date="2014" name="Genome Announc.">
        <title>Draft Genome Sequence of Lysobacter capsici AZ78, a Bacterium Antagonistic to Plant-Pathogenic Oomycetes.</title>
        <authorList>
            <person name="Puopolo G."/>
            <person name="Sonego P."/>
            <person name="Engelen K."/>
            <person name="Pertot I."/>
        </authorList>
    </citation>
    <scope>NUCLEOTIDE SEQUENCE [LARGE SCALE GENOMIC DNA]</scope>
    <source>
        <strain evidence="1 2">AZ78</strain>
    </source>
</reference>